<comment type="caution">
    <text evidence="2">The sequence shown here is derived from an EMBL/GenBank/DDBJ whole genome shotgun (WGS) entry which is preliminary data.</text>
</comment>
<evidence type="ECO:0000313" key="3">
    <source>
        <dbReference type="Proteomes" id="UP000324222"/>
    </source>
</evidence>
<protein>
    <submittedName>
        <fullName evidence="2">Uncharacterized protein</fullName>
    </submittedName>
</protein>
<feature type="region of interest" description="Disordered" evidence="1">
    <location>
        <begin position="88"/>
        <end position="128"/>
    </location>
</feature>
<evidence type="ECO:0000313" key="2">
    <source>
        <dbReference type="EMBL" id="MPC45636.1"/>
    </source>
</evidence>
<reference evidence="2 3" key="1">
    <citation type="submission" date="2019-05" db="EMBL/GenBank/DDBJ databases">
        <title>Another draft genome of Portunus trituberculatus and its Hox gene families provides insights of decapod evolution.</title>
        <authorList>
            <person name="Jeong J.-H."/>
            <person name="Song I."/>
            <person name="Kim S."/>
            <person name="Choi T."/>
            <person name="Kim D."/>
            <person name="Ryu S."/>
            <person name="Kim W."/>
        </authorList>
    </citation>
    <scope>NUCLEOTIDE SEQUENCE [LARGE SCALE GENOMIC DNA]</scope>
    <source>
        <tissue evidence="2">Muscle</tissue>
    </source>
</reference>
<proteinExistence type="predicted"/>
<keyword evidence="3" id="KW-1185">Reference proteome</keyword>
<organism evidence="2 3">
    <name type="scientific">Portunus trituberculatus</name>
    <name type="common">Swimming crab</name>
    <name type="synonym">Neptunus trituberculatus</name>
    <dbReference type="NCBI Taxonomy" id="210409"/>
    <lineage>
        <taxon>Eukaryota</taxon>
        <taxon>Metazoa</taxon>
        <taxon>Ecdysozoa</taxon>
        <taxon>Arthropoda</taxon>
        <taxon>Crustacea</taxon>
        <taxon>Multicrustacea</taxon>
        <taxon>Malacostraca</taxon>
        <taxon>Eumalacostraca</taxon>
        <taxon>Eucarida</taxon>
        <taxon>Decapoda</taxon>
        <taxon>Pleocyemata</taxon>
        <taxon>Brachyura</taxon>
        <taxon>Eubrachyura</taxon>
        <taxon>Portunoidea</taxon>
        <taxon>Portunidae</taxon>
        <taxon>Portuninae</taxon>
        <taxon>Portunus</taxon>
    </lineage>
</organism>
<gene>
    <name evidence="2" type="ORF">E2C01_039343</name>
</gene>
<dbReference type="AlphaFoldDB" id="A0A5B7FJM2"/>
<evidence type="ECO:0000256" key="1">
    <source>
        <dbReference type="SAM" id="MobiDB-lite"/>
    </source>
</evidence>
<sequence>MTIDDLMRGGIPAGARQGRRAARGGEGRGRRRLHDLSITASLQERATFLPLPPCPGRGASPVQSAARLAQAGRDWRRRTYKQICVMQKGKERESVTPGAVVTPTHGRGTTEAPALAPHPPSSIIKPTRTLWRLN</sequence>
<accession>A0A5B7FJM2</accession>
<feature type="region of interest" description="Disordered" evidence="1">
    <location>
        <begin position="1"/>
        <end position="33"/>
    </location>
</feature>
<dbReference type="Proteomes" id="UP000324222">
    <property type="component" value="Unassembled WGS sequence"/>
</dbReference>
<dbReference type="EMBL" id="VSRR010006820">
    <property type="protein sequence ID" value="MPC45636.1"/>
    <property type="molecule type" value="Genomic_DNA"/>
</dbReference>
<name>A0A5B7FJM2_PORTR</name>